<dbReference type="GO" id="GO:0008017">
    <property type="term" value="F:microtubule binding"/>
    <property type="evidence" value="ECO:0007669"/>
    <property type="project" value="TreeGrafter"/>
</dbReference>
<dbReference type="InterPro" id="IPR043136">
    <property type="entry name" value="B30.2/SPRY_sf"/>
</dbReference>
<dbReference type="OrthoDB" id="9927450at2759"/>
<dbReference type="InterPro" id="IPR001870">
    <property type="entry name" value="B30.2/SPRY"/>
</dbReference>
<sequence>MIDAGQHYWEVWFDKDSKAFGAGVALRSLGRFDQLGKSSRLLVRPPQQLAAAELYRQAQQQGPAPWTAPSPTAWGVYCSYDEGVLSFYNARSKQPIHTFRTKFTQPIVPAFMVWNGSFSVQTGLQVPSVVQNGQRRSSGTSSSNASPQLEPGPNSRTAAEPQPPPAQSRPARSWYRQGL</sequence>
<dbReference type="PANTHER" id="PTHR24099:SF4">
    <property type="entry name" value="FIBRONECTIN TYPE III AND SPRY DOMAIN-CONTAINING PROTEIN 1"/>
    <property type="match status" value="1"/>
</dbReference>
<accession>A0A9Q1FND9</accession>
<keyword evidence="4" id="KW-1185">Reference proteome</keyword>
<feature type="compositionally biased region" description="Low complexity" evidence="1">
    <location>
        <begin position="131"/>
        <end position="146"/>
    </location>
</feature>
<evidence type="ECO:0000256" key="1">
    <source>
        <dbReference type="SAM" id="MobiDB-lite"/>
    </source>
</evidence>
<dbReference type="GO" id="GO:0051302">
    <property type="term" value="P:regulation of cell division"/>
    <property type="evidence" value="ECO:0007669"/>
    <property type="project" value="TreeGrafter"/>
</dbReference>
<dbReference type="GO" id="GO:0060236">
    <property type="term" value="P:regulation of mitotic spindle organization"/>
    <property type="evidence" value="ECO:0007669"/>
    <property type="project" value="TreeGrafter"/>
</dbReference>
<dbReference type="GO" id="GO:0005874">
    <property type="term" value="C:microtubule"/>
    <property type="evidence" value="ECO:0007669"/>
    <property type="project" value="TreeGrafter"/>
</dbReference>
<organism evidence="3 4">
    <name type="scientific">Synaphobranchus kaupii</name>
    <name type="common">Kaup's arrowtooth eel</name>
    <dbReference type="NCBI Taxonomy" id="118154"/>
    <lineage>
        <taxon>Eukaryota</taxon>
        <taxon>Metazoa</taxon>
        <taxon>Chordata</taxon>
        <taxon>Craniata</taxon>
        <taxon>Vertebrata</taxon>
        <taxon>Euteleostomi</taxon>
        <taxon>Actinopterygii</taxon>
        <taxon>Neopterygii</taxon>
        <taxon>Teleostei</taxon>
        <taxon>Anguilliformes</taxon>
        <taxon>Synaphobranchidae</taxon>
        <taxon>Synaphobranchus</taxon>
    </lineage>
</organism>
<evidence type="ECO:0000259" key="2">
    <source>
        <dbReference type="PROSITE" id="PS50188"/>
    </source>
</evidence>
<dbReference type="InterPro" id="IPR050617">
    <property type="entry name" value="E3_ligase_FN3/SPRY"/>
</dbReference>
<name>A0A9Q1FND9_SYNKA</name>
<dbReference type="AlphaFoldDB" id="A0A9Q1FND9"/>
<comment type="caution">
    <text evidence="3">The sequence shown here is derived from an EMBL/GenBank/DDBJ whole genome shotgun (WGS) entry which is preliminary data.</text>
</comment>
<feature type="domain" description="B30.2/SPRY" evidence="2">
    <location>
        <begin position="1"/>
        <end position="129"/>
    </location>
</feature>
<dbReference type="Proteomes" id="UP001152622">
    <property type="component" value="Chromosome 4"/>
</dbReference>
<gene>
    <name evidence="3" type="ORF">SKAU_G00117570</name>
</gene>
<dbReference type="Gene3D" id="2.60.120.920">
    <property type="match status" value="1"/>
</dbReference>
<dbReference type="Pfam" id="PF00622">
    <property type="entry name" value="SPRY"/>
    <property type="match status" value="1"/>
</dbReference>
<dbReference type="SUPFAM" id="SSF49899">
    <property type="entry name" value="Concanavalin A-like lectins/glucanases"/>
    <property type="match status" value="1"/>
</dbReference>
<evidence type="ECO:0000313" key="4">
    <source>
        <dbReference type="Proteomes" id="UP001152622"/>
    </source>
</evidence>
<protein>
    <recommendedName>
        <fullName evidence="2">B30.2/SPRY domain-containing protein</fullName>
    </recommendedName>
</protein>
<dbReference type="EMBL" id="JAINUF010000004">
    <property type="protein sequence ID" value="KAJ8362926.1"/>
    <property type="molecule type" value="Genomic_DNA"/>
</dbReference>
<dbReference type="InterPro" id="IPR013320">
    <property type="entry name" value="ConA-like_dom_sf"/>
</dbReference>
<dbReference type="PROSITE" id="PS50188">
    <property type="entry name" value="B302_SPRY"/>
    <property type="match status" value="1"/>
</dbReference>
<proteinExistence type="predicted"/>
<evidence type="ECO:0000313" key="3">
    <source>
        <dbReference type="EMBL" id="KAJ8362926.1"/>
    </source>
</evidence>
<reference evidence="3" key="1">
    <citation type="journal article" date="2023" name="Science">
        <title>Genome structures resolve the early diversification of teleost fishes.</title>
        <authorList>
            <person name="Parey E."/>
            <person name="Louis A."/>
            <person name="Montfort J."/>
            <person name="Bouchez O."/>
            <person name="Roques C."/>
            <person name="Iampietro C."/>
            <person name="Lluch J."/>
            <person name="Castinel A."/>
            <person name="Donnadieu C."/>
            <person name="Desvignes T."/>
            <person name="Floi Bucao C."/>
            <person name="Jouanno E."/>
            <person name="Wen M."/>
            <person name="Mejri S."/>
            <person name="Dirks R."/>
            <person name="Jansen H."/>
            <person name="Henkel C."/>
            <person name="Chen W.J."/>
            <person name="Zahm M."/>
            <person name="Cabau C."/>
            <person name="Klopp C."/>
            <person name="Thompson A.W."/>
            <person name="Robinson-Rechavi M."/>
            <person name="Braasch I."/>
            <person name="Lecointre G."/>
            <person name="Bobe J."/>
            <person name="Postlethwait J.H."/>
            <person name="Berthelot C."/>
            <person name="Roest Crollius H."/>
            <person name="Guiguen Y."/>
        </authorList>
    </citation>
    <scope>NUCLEOTIDE SEQUENCE</scope>
    <source>
        <strain evidence="3">WJC10195</strain>
    </source>
</reference>
<feature type="region of interest" description="Disordered" evidence="1">
    <location>
        <begin position="130"/>
        <end position="179"/>
    </location>
</feature>
<dbReference type="InterPro" id="IPR003877">
    <property type="entry name" value="SPRY_dom"/>
</dbReference>
<dbReference type="PANTHER" id="PTHR24099">
    <property type="entry name" value="E3 UBIQUITIN-PROTEIN LIGASE TRIM36-RELATED"/>
    <property type="match status" value="1"/>
</dbReference>